<feature type="transmembrane region" description="Helical" evidence="1">
    <location>
        <begin position="64"/>
        <end position="84"/>
    </location>
</feature>
<reference evidence="3" key="1">
    <citation type="journal article" date="2019" name="Int. J. Syst. Evol. Microbiol.">
        <title>The Global Catalogue of Microorganisms (GCM) 10K type strain sequencing project: providing services to taxonomists for standard genome sequencing and annotation.</title>
        <authorList>
            <consortium name="The Broad Institute Genomics Platform"/>
            <consortium name="The Broad Institute Genome Sequencing Center for Infectious Disease"/>
            <person name="Wu L."/>
            <person name="Ma J."/>
        </authorList>
    </citation>
    <scope>NUCLEOTIDE SEQUENCE [LARGE SCALE GENOMIC DNA]</scope>
    <source>
        <strain evidence="3">CGMCC 1.5362</strain>
    </source>
</reference>
<keyword evidence="1" id="KW-1133">Transmembrane helix</keyword>
<evidence type="ECO:0000313" key="3">
    <source>
        <dbReference type="Proteomes" id="UP000662111"/>
    </source>
</evidence>
<evidence type="ECO:0008006" key="4">
    <source>
        <dbReference type="Google" id="ProtNLM"/>
    </source>
</evidence>
<keyword evidence="3" id="KW-1185">Reference proteome</keyword>
<dbReference type="EMBL" id="BMLB01000007">
    <property type="protein sequence ID" value="GGK81385.1"/>
    <property type="molecule type" value="Genomic_DNA"/>
</dbReference>
<feature type="transmembrane region" description="Helical" evidence="1">
    <location>
        <begin position="96"/>
        <end position="116"/>
    </location>
</feature>
<comment type="caution">
    <text evidence="2">The sequence shown here is derived from an EMBL/GenBank/DDBJ whole genome shotgun (WGS) entry which is preliminary data.</text>
</comment>
<organism evidence="2 3">
    <name type="scientific">Ornithinimicrobium pekingense</name>
    <dbReference type="NCBI Taxonomy" id="384677"/>
    <lineage>
        <taxon>Bacteria</taxon>
        <taxon>Bacillati</taxon>
        <taxon>Actinomycetota</taxon>
        <taxon>Actinomycetes</taxon>
        <taxon>Micrococcales</taxon>
        <taxon>Ornithinimicrobiaceae</taxon>
        <taxon>Ornithinimicrobium</taxon>
    </lineage>
</organism>
<dbReference type="Proteomes" id="UP000662111">
    <property type="component" value="Unassembled WGS sequence"/>
</dbReference>
<gene>
    <name evidence="2" type="ORF">GCM10011509_32340</name>
</gene>
<evidence type="ECO:0000313" key="2">
    <source>
        <dbReference type="EMBL" id="GGK81385.1"/>
    </source>
</evidence>
<protein>
    <recommendedName>
        <fullName evidence="4">Histidinol dehydrogenase</fullName>
    </recommendedName>
</protein>
<accession>A0ABQ2FBR5</accession>
<sequence>MLVRSLAGVVVAAVAGWVAAIAWWGVGPMSVLPALAGPAVALLLLLGGLLLALRVAGSFQVPGWGVLVLATALVLGLLGTGWVVSGQRDLLGLGQLVIMYLAPFVLGAAWLAGLVMRAGLERRGVDPLP</sequence>
<keyword evidence="1" id="KW-0812">Transmembrane</keyword>
<name>A0ABQ2FBR5_9MICO</name>
<proteinExistence type="predicted"/>
<keyword evidence="1" id="KW-0472">Membrane</keyword>
<feature type="transmembrane region" description="Helical" evidence="1">
    <location>
        <begin position="32"/>
        <end position="52"/>
    </location>
</feature>
<feature type="transmembrane region" description="Helical" evidence="1">
    <location>
        <begin position="7"/>
        <end position="26"/>
    </location>
</feature>
<evidence type="ECO:0000256" key="1">
    <source>
        <dbReference type="SAM" id="Phobius"/>
    </source>
</evidence>